<comment type="function">
    <text evidence="2 12">Catalyzes a salvage reaction resulting in the formation of AMP, that is energically less costly than de novo synthesis.</text>
</comment>
<keyword evidence="8 12" id="KW-0963">Cytoplasm</keyword>
<evidence type="ECO:0000256" key="12">
    <source>
        <dbReference type="HAMAP-Rule" id="MF_00004"/>
    </source>
</evidence>
<evidence type="ECO:0000256" key="5">
    <source>
        <dbReference type="ARBA" id="ARBA00008391"/>
    </source>
</evidence>
<dbReference type="AlphaFoldDB" id="A0A2V1N1Y6"/>
<evidence type="ECO:0000256" key="4">
    <source>
        <dbReference type="ARBA" id="ARBA00004659"/>
    </source>
</evidence>
<dbReference type="PANTHER" id="PTHR32315">
    <property type="entry name" value="ADENINE PHOSPHORIBOSYLTRANSFERASE"/>
    <property type="match status" value="1"/>
</dbReference>
<dbReference type="UniPathway" id="UPA00588">
    <property type="reaction ID" value="UER00646"/>
</dbReference>
<evidence type="ECO:0000256" key="6">
    <source>
        <dbReference type="ARBA" id="ARBA00011738"/>
    </source>
</evidence>
<keyword evidence="15" id="KW-1185">Reference proteome</keyword>
<comment type="similarity">
    <text evidence="5 12">Belongs to the purine/pyrimidine phosphoribosyltransferase family.</text>
</comment>
<dbReference type="GO" id="GO:0044209">
    <property type="term" value="P:AMP salvage"/>
    <property type="evidence" value="ECO:0007669"/>
    <property type="project" value="UniProtKB-UniRule"/>
</dbReference>
<dbReference type="NCBIfam" id="NF002636">
    <property type="entry name" value="PRK02304.1-5"/>
    <property type="match status" value="1"/>
</dbReference>
<dbReference type="GO" id="GO:0003999">
    <property type="term" value="F:adenine phosphoribosyltransferase activity"/>
    <property type="evidence" value="ECO:0007669"/>
    <property type="project" value="UniProtKB-UniRule"/>
</dbReference>
<comment type="subunit">
    <text evidence="6 12">Homodimer.</text>
</comment>
<evidence type="ECO:0000256" key="3">
    <source>
        <dbReference type="ARBA" id="ARBA00004496"/>
    </source>
</evidence>
<evidence type="ECO:0000256" key="9">
    <source>
        <dbReference type="ARBA" id="ARBA00022676"/>
    </source>
</evidence>
<evidence type="ECO:0000313" key="14">
    <source>
        <dbReference type="EMBL" id="PWG00698.1"/>
    </source>
</evidence>
<name>A0A2V1N1Y6_9LACO</name>
<dbReference type="GO" id="GO:0016208">
    <property type="term" value="F:AMP binding"/>
    <property type="evidence" value="ECO:0007669"/>
    <property type="project" value="TreeGrafter"/>
</dbReference>
<dbReference type="GO" id="GO:0006166">
    <property type="term" value="P:purine ribonucleoside salvage"/>
    <property type="evidence" value="ECO:0007669"/>
    <property type="project" value="UniProtKB-UniRule"/>
</dbReference>
<accession>A0A2V1N1Y6</accession>
<dbReference type="EMBL" id="QCXQ01000001">
    <property type="protein sequence ID" value="PWG00698.1"/>
    <property type="molecule type" value="Genomic_DNA"/>
</dbReference>
<dbReference type="RefSeq" id="WP_109249411.1">
    <property type="nucleotide sequence ID" value="NZ_QCXQ01000001.1"/>
</dbReference>
<dbReference type="Gene3D" id="3.40.50.2020">
    <property type="match status" value="1"/>
</dbReference>
<dbReference type="GO" id="GO:0006168">
    <property type="term" value="P:adenine salvage"/>
    <property type="evidence" value="ECO:0007669"/>
    <property type="project" value="InterPro"/>
</dbReference>
<evidence type="ECO:0000256" key="1">
    <source>
        <dbReference type="ARBA" id="ARBA00000868"/>
    </source>
</evidence>
<evidence type="ECO:0000256" key="2">
    <source>
        <dbReference type="ARBA" id="ARBA00003968"/>
    </source>
</evidence>
<dbReference type="OrthoDB" id="9803963at2"/>
<dbReference type="SUPFAM" id="SSF53271">
    <property type="entry name" value="PRTase-like"/>
    <property type="match status" value="1"/>
</dbReference>
<dbReference type="PANTHER" id="PTHR32315:SF3">
    <property type="entry name" value="ADENINE PHOSPHORIBOSYLTRANSFERASE"/>
    <property type="match status" value="1"/>
</dbReference>
<gene>
    <name evidence="12" type="primary">apt</name>
    <name evidence="14" type="ORF">DCM90_00545</name>
</gene>
<evidence type="ECO:0000256" key="8">
    <source>
        <dbReference type="ARBA" id="ARBA00022490"/>
    </source>
</evidence>
<dbReference type="FunFam" id="3.40.50.2020:FF:000004">
    <property type="entry name" value="Adenine phosphoribosyltransferase"/>
    <property type="match status" value="1"/>
</dbReference>
<organism evidence="14 15">
    <name type="scientific">Levilactobacillus bambusae</name>
    <dbReference type="NCBI Taxonomy" id="2024736"/>
    <lineage>
        <taxon>Bacteria</taxon>
        <taxon>Bacillati</taxon>
        <taxon>Bacillota</taxon>
        <taxon>Bacilli</taxon>
        <taxon>Lactobacillales</taxon>
        <taxon>Lactobacillaceae</taxon>
        <taxon>Levilactobacillus</taxon>
    </lineage>
</organism>
<dbReference type="InterPro" id="IPR000836">
    <property type="entry name" value="PRTase_dom"/>
</dbReference>
<dbReference type="Pfam" id="PF00156">
    <property type="entry name" value="Pribosyltran"/>
    <property type="match status" value="1"/>
</dbReference>
<reference evidence="14 15" key="1">
    <citation type="journal article" date="2018" name="Int. J. Syst. Evol. Microbiol.">
        <title>Lactobacillus bambusae sp. nov., isolated from a traditional fermented Ma-bamboo shoots of Taiwan.</title>
        <authorList>
            <person name="Wang L.-T."/>
        </authorList>
    </citation>
    <scope>NUCLEOTIDE SEQUENCE [LARGE SCALE GENOMIC DNA]</scope>
    <source>
        <strain evidence="14 15">BS-W1</strain>
    </source>
</reference>
<dbReference type="NCBIfam" id="TIGR01090">
    <property type="entry name" value="apt"/>
    <property type="match status" value="1"/>
</dbReference>
<keyword evidence="11 12" id="KW-0660">Purine salvage</keyword>
<dbReference type="CDD" id="cd06223">
    <property type="entry name" value="PRTases_typeI"/>
    <property type="match status" value="1"/>
</dbReference>
<proteinExistence type="inferred from homology"/>
<dbReference type="GO" id="GO:0005737">
    <property type="term" value="C:cytoplasm"/>
    <property type="evidence" value="ECO:0007669"/>
    <property type="project" value="UniProtKB-SubCell"/>
</dbReference>
<evidence type="ECO:0000259" key="13">
    <source>
        <dbReference type="Pfam" id="PF00156"/>
    </source>
</evidence>
<protein>
    <recommendedName>
        <fullName evidence="7 12">Adenine phosphoribosyltransferase</fullName>
        <shortName evidence="12">APRT</shortName>
        <ecNumber evidence="7 12">2.4.2.7</ecNumber>
    </recommendedName>
</protein>
<evidence type="ECO:0000313" key="15">
    <source>
        <dbReference type="Proteomes" id="UP000245080"/>
    </source>
</evidence>
<dbReference type="EC" id="2.4.2.7" evidence="7 12"/>
<dbReference type="HAMAP" id="MF_00004">
    <property type="entry name" value="Aden_phosphoribosyltr"/>
    <property type="match status" value="1"/>
</dbReference>
<comment type="caution">
    <text evidence="14">The sequence shown here is derived from an EMBL/GenBank/DDBJ whole genome shotgun (WGS) entry which is preliminary data.</text>
</comment>
<dbReference type="NCBIfam" id="NF002634">
    <property type="entry name" value="PRK02304.1-3"/>
    <property type="match status" value="1"/>
</dbReference>
<comment type="subcellular location">
    <subcellularLocation>
        <location evidence="3 12">Cytoplasm</location>
    </subcellularLocation>
</comment>
<comment type="catalytic activity">
    <reaction evidence="1 12">
        <text>AMP + diphosphate = 5-phospho-alpha-D-ribose 1-diphosphate + adenine</text>
        <dbReference type="Rhea" id="RHEA:16609"/>
        <dbReference type="ChEBI" id="CHEBI:16708"/>
        <dbReference type="ChEBI" id="CHEBI:33019"/>
        <dbReference type="ChEBI" id="CHEBI:58017"/>
        <dbReference type="ChEBI" id="CHEBI:456215"/>
        <dbReference type="EC" id="2.4.2.7"/>
    </reaction>
</comment>
<dbReference type="Proteomes" id="UP000245080">
    <property type="component" value="Unassembled WGS sequence"/>
</dbReference>
<evidence type="ECO:0000256" key="7">
    <source>
        <dbReference type="ARBA" id="ARBA00011893"/>
    </source>
</evidence>
<dbReference type="InterPro" id="IPR005764">
    <property type="entry name" value="Ade_phspho_trans"/>
</dbReference>
<keyword evidence="9 12" id="KW-0328">Glycosyltransferase</keyword>
<evidence type="ECO:0000256" key="10">
    <source>
        <dbReference type="ARBA" id="ARBA00022679"/>
    </source>
</evidence>
<dbReference type="InterPro" id="IPR029057">
    <property type="entry name" value="PRTase-like"/>
</dbReference>
<comment type="pathway">
    <text evidence="4 12">Purine metabolism; AMP biosynthesis via salvage pathway; AMP from adenine: step 1/1.</text>
</comment>
<evidence type="ECO:0000256" key="11">
    <source>
        <dbReference type="ARBA" id="ARBA00022726"/>
    </source>
</evidence>
<sequence>MAIDFTKYVATVPNYPEDGVIFRDISPLMANGKAYHAATDEIVKYAKEKGVDMVVGPEARGFIVGCPVAYELGVGFAAARKAGKLPGETVEAKYELEYGTSALYLQRDAIQPGQKVLVTDDLLATGGTIGATIQLIEDLGGIVVGTAFFIELDDLHGREKIESNGYDVFTLMNY</sequence>
<feature type="domain" description="Phosphoribosyltransferase" evidence="13">
    <location>
        <begin position="41"/>
        <end position="170"/>
    </location>
</feature>
<keyword evidence="10 12" id="KW-0808">Transferase</keyword>
<dbReference type="GO" id="GO:0002055">
    <property type="term" value="F:adenine binding"/>
    <property type="evidence" value="ECO:0007669"/>
    <property type="project" value="TreeGrafter"/>
</dbReference>
<dbReference type="NCBIfam" id="NF002633">
    <property type="entry name" value="PRK02304.1-2"/>
    <property type="match status" value="1"/>
</dbReference>
<dbReference type="InterPro" id="IPR050054">
    <property type="entry name" value="UPRTase/APRTase"/>
</dbReference>